<dbReference type="OrthoDB" id="272786at2"/>
<sequence length="883" mass="95774">MLVGRMTSISALALLLGCIVSACAAGEPRLWSDRTGKFSVHAEMVHLENGKVRLRKLDGSVIDVPLDQLSPSDQQHASTNRTVSRSGPGSSNVVASRRGDSGGGQAAANLDQIADSVVMISTSDMTGGSGFGSGFVVGPGLIATNHHVVEQAMKAEVRFRDGTTVKVDGCVAIDEGRDIVILKVKSIPRGVQPLRSSRAPKIILGMPVVAIGHPQGFSHTISRGSVNALRRTEELPATVQRDLQANRNTTWVQTDAVISNGSSGGPILDSDGRVIGIATWIIPGEQLGFAVHVSHLDELQEQASTTKQIVPFPLNSPADHPMLPLEEEVALVINQLSRWMEEVMVRDLDEVSFDEIHPAKEFVPRLVKLAASKPKTRTAFQALYAALQLGASGPEWVAPQVVEVIKQLQRDHFRDKGLKYVAFALIPVDSDVSRDFLKAMVQHGADEDTKSCAALALAIQLKNGSTGTMADDQRQLVSRLLKFAIQSGTTTEIQGESVLNIAKSMHHAIEHLSVGVSPPLLKGQSSEGHSLTLATKPGVASLVLFSASWCGPSERLYPHLRNYLRQYGDEKLQIIGVYGDDMATVKQLRQTGKVTWPSIPEPSSNAIFETWQVNSLPTVYLIDEQGIIRFVSVGYPGQKLDQEVAKLLGPSVAPEPRQEIDSQRPPRTIVMPPRAATAQPRSNQEFNVGLVRNPSPVDLSNAVNCGLAAGNPLVPADHLGGVPRGDVMMAGIPFQITDEYVQLKGKKLREEYPLSVQVPVGRNFDYLFLLDGCKQSQTGGRSTVATVTFIYEDGSKKRQELNYGTHLTDYWVRGKPTDLPKADLAWTGTNDAIQDKPAFTLSLFVTRVVNPYPERKVEEMIYESSYAGLIAPFAVAMTVADYE</sequence>
<dbReference type="PANTHER" id="PTHR43343:SF3">
    <property type="entry name" value="PROTEASE DO-LIKE 8, CHLOROPLASTIC"/>
    <property type="match status" value="1"/>
</dbReference>
<dbReference type="Gene3D" id="2.30.30.700">
    <property type="entry name" value="SLA1 homology domain 1"/>
    <property type="match status" value="1"/>
</dbReference>
<dbReference type="Gene3D" id="3.40.30.10">
    <property type="entry name" value="Glutaredoxin"/>
    <property type="match status" value="1"/>
</dbReference>
<dbReference type="GO" id="GO:0016209">
    <property type="term" value="F:antioxidant activity"/>
    <property type="evidence" value="ECO:0007669"/>
    <property type="project" value="InterPro"/>
</dbReference>
<evidence type="ECO:0000259" key="5">
    <source>
        <dbReference type="PROSITE" id="PS51352"/>
    </source>
</evidence>
<dbReference type="AlphaFoldDB" id="A0A5C6BDV9"/>
<feature type="compositionally biased region" description="Polar residues" evidence="3">
    <location>
        <begin position="69"/>
        <end position="94"/>
    </location>
</feature>
<evidence type="ECO:0000313" key="7">
    <source>
        <dbReference type="Proteomes" id="UP000319908"/>
    </source>
</evidence>
<feature type="domain" description="Thioredoxin" evidence="5">
    <location>
        <begin position="512"/>
        <end position="653"/>
    </location>
</feature>
<dbReference type="InterPro" id="IPR013766">
    <property type="entry name" value="Thioredoxin_domain"/>
</dbReference>
<evidence type="ECO:0000256" key="4">
    <source>
        <dbReference type="SAM" id="SignalP"/>
    </source>
</evidence>
<name>A0A5C6BDV9_9BACT</name>
<dbReference type="InterPro" id="IPR000866">
    <property type="entry name" value="AhpC/TSA"/>
</dbReference>
<keyword evidence="7" id="KW-1185">Reference proteome</keyword>
<keyword evidence="1 6" id="KW-0645">Protease</keyword>
<dbReference type="InterPro" id="IPR036249">
    <property type="entry name" value="Thioredoxin-like_sf"/>
</dbReference>
<dbReference type="InterPro" id="IPR001940">
    <property type="entry name" value="Peptidase_S1C"/>
</dbReference>
<feature type="signal peptide" evidence="4">
    <location>
        <begin position="1"/>
        <end position="24"/>
    </location>
</feature>
<dbReference type="InterPro" id="IPR051201">
    <property type="entry name" value="Chloro_Bact_Ser_Proteases"/>
</dbReference>
<dbReference type="EMBL" id="SJPU01000005">
    <property type="protein sequence ID" value="TWU09922.1"/>
    <property type="molecule type" value="Genomic_DNA"/>
</dbReference>
<dbReference type="SUPFAM" id="SSF50494">
    <property type="entry name" value="Trypsin-like serine proteases"/>
    <property type="match status" value="1"/>
</dbReference>
<dbReference type="PRINTS" id="PR00834">
    <property type="entry name" value="PROTEASES2C"/>
</dbReference>
<dbReference type="GO" id="GO:0006508">
    <property type="term" value="P:proteolysis"/>
    <property type="evidence" value="ECO:0007669"/>
    <property type="project" value="UniProtKB-KW"/>
</dbReference>
<feature type="chain" id="PRO_5022686113" evidence="4">
    <location>
        <begin position="25"/>
        <end position="883"/>
    </location>
</feature>
<dbReference type="Pfam" id="PF03983">
    <property type="entry name" value="SHD1"/>
    <property type="match status" value="1"/>
</dbReference>
<dbReference type="GO" id="GO:0004252">
    <property type="term" value="F:serine-type endopeptidase activity"/>
    <property type="evidence" value="ECO:0007669"/>
    <property type="project" value="InterPro"/>
</dbReference>
<comment type="caution">
    <text evidence="6">The sequence shown here is derived from an EMBL/GenBank/DDBJ whole genome shotgun (WGS) entry which is preliminary data.</text>
</comment>
<gene>
    <name evidence="6" type="primary">hhoA_2</name>
    <name evidence="6" type="ORF">Poly21_52500</name>
</gene>
<dbReference type="Pfam" id="PF00578">
    <property type="entry name" value="AhpC-TSA"/>
    <property type="match status" value="1"/>
</dbReference>
<dbReference type="CDD" id="cd02966">
    <property type="entry name" value="TlpA_like_family"/>
    <property type="match status" value="1"/>
</dbReference>
<dbReference type="Gene3D" id="2.40.10.120">
    <property type="match status" value="1"/>
</dbReference>
<dbReference type="PROSITE" id="PS51352">
    <property type="entry name" value="THIOREDOXIN_2"/>
    <property type="match status" value="1"/>
</dbReference>
<dbReference type="GO" id="GO:0016491">
    <property type="term" value="F:oxidoreductase activity"/>
    <property type="evidence" value="ECO:0007669"/>
    <property type="project" value="InterPro"/>
</dbReference>
<keyword evidence="4" id="KW-0732">Signal</keyword>
<dbReference type="GO" id="GO:0008092">
    <property type="term" value="F:cytoskeletal protein binding"/>
    <property type="evidence" value="ECO:0007669"/>
    <property type="project" value="InterPro"/>
</dbReference>
<dbReference type="Proteomes" id="UP000319908">
    <property type="component" value="Unassembled WGS sequence"/>
</dbReference>
<dbReference type="SUPFAM" id="SSF52833">
    <property type="entry name" value="Thioredoxin-like"/>
    <property type="match status" value="1"/>
</dbReference>
<dbReference type="Pfam" id="PF13365">
    <property type="entry name" value="Trypsin_2"/>
    <property type="match status" value="1"/>
</dbReference>
<dbReference type="InterPro" id="IPR007131">
    <property type="entry name" value="SHD1"/>
</dbReference>
<protein>
    <submittedName>
        <fullName evidence="6">Serine protease HhoA</fullName>
    </submittedName>
</protein>
<evidence type="ECO:0000256" key="2">
    <source>
        <dbReference type="ARBA" id="ARBA00022801"/>
    </source>
</evidence>
<reference evidence="6 7" key="1">
    <citation type="journal article" date="2020" name="Antonie Van Leeuwenhoek">
        <title>Rhodopirellula heiligendammensis sp. nov., Rhodopirellula pilleata sp. nov., and Rhodopirellula solitaria sp. nov. isolated from natural or artificial marine surfaces in Northern Germany and California, USA, and emended description of the genus Rhodopirellula.</title>
        <authorList>
            <person name="Kallscheuer N."/>
            <person name="Wiegand S."/>
            <person name="Jogler M."/>
            <person name="Boedeker C."/>
            <person name="Peeters S.H."/>
            <person name="Rast P."/>
            <person name="Heuer A."/>
            <person name="Jetten M.S.M."/>
            <person name="Rohde M."/>
            <person name="Jogler C."/>
        </authorList>
    </citation>
    <scope>NUCLEOTIDE SEQUENCE [LARGE SCALE GENOMIC DNA]</scope>
    <source>
        <strain evidence="6 7">Poly21</strain>
    </source>
</reference>
<proteinExistence type="predicted"/>
<feature type="region of interest" description="Disordered" evidence="3">
    <location>
        <begin position="66"/>
        <end position="106"/>
    </location>
</feature>
<dbReference type="PROSITE" id="PS51257">
    <property type="entry name" value="PROKAR_LIPOPROTEIN"/>
    <property type="match status" value="1"/>
</dbReference>
<dbReference type="GO" id="GO:0043130">
    <property type="term" value="F:ubiquitin binding"/>
    <property type="evidence" value="ECO:0007669"/>
    <property type="project" value="InterPro"/>
</dbReference>
<dbReference type="PANTHER" id="PTHR43343">
    <property type="entry name" value="PEPTIDASE S12"/>
    <property type="match status" value="1"/>
</dbReference>
<organism evidence="6 7">
    <name type="scientific">Allorhodopirellula heiligendammensis</name>
    <dbReference type="NCBI Taxonomy" id="2714739"/>
    <lineage>
        <taxon>Bacteria</taxon>
        <taxon>Pseudomonadati</taxon>
        <taxon>Planctomycetota</taxon>
        <taxon>Planctomycetia</taxon>
        <taxon>Pirellulales</taxon>
        <taxon>Pirellulaceae</taxon>
        <taxon>Allorhodopirellula</taxon>
    </lineage>
</organism>
<evidence type="ECO:0000313" key="6">
    <source>
        <dbReference type="EMBL" id="TWU09922.1"/>
    </source>
</evidence>
<accession>A0A5C6BDV9</accession>
<evidence type="ECO:0000256" key="1">
    <source>
        <dbReference type="ARBA" id="ARBA00022670"/>
    </source>
</evidence>
<evidence type="ECO:0000256" key="3">
    <source>
        <dbReference type="SAM" id="MobiDB-lite"/>
    </source>
</evidence>
<keyword evidence="2" id="KW-0378">Hydrolase</keyword>
<dbReference type="InterPro" id="IPR009003">
    <property type="entry name" value="Peptidase_S1_PA"/>
</dbReference>
<dbReference type="GO" id="GO:0030674">
    <property type="term" value="F:protein-macromolecule adaptor activity"/>
    <property type="evidence" value="ECO:0007669"/>
    <property type="project" value="InterPro"/>
</dbReference>
<dbReference type="GO" id="GO:0042802">
    <property type="term" value="F:identical protein binding"/>
    <property type="evidence" value="ECO:0007669"/>
    <property type="project" value="InterPro"/>
</dbReference>